<evidence type="ECO:0000313" key="2">
    <source>
        <dbReference type="EMBL" id="GLB43955.1"/>
    </source>
</evidence>
<evidence type="ECO:0000313" key="3">
    <source>
        <dbReference type="Proteomes" id="UP001063166"/>
    </source>
</evidence>
<dbReference type="Proteomes" id="UP001063166">
    <property type="component" value="Unassembled WGS sequence"/>
</dbReference>
<name>A0A9P3PXQ3_LYOSH</name>
<dbReference type="SUPFAM" id="SSF56672">
    <property type="entry name" value="DNA/RNA polymerases"/>
    <property type="match status" value="1"/>
</dbReference>
<sequence length="194" mass="22325">MDEKEASRASIYEPQASDSPNSNDEPVEAVPVEETISEDDLLISYIQGESVIGVFEPVIAPLTDKHREPRYTIRRKGPSIGRITKSLHSAKYSFSQNIWIRAKTSISQGLAHSNPEKEEKPKTIDDLLLEHYKEYKSVFEKKASKHMPERRVYDHAIDLKPDFIPHDCKVYPLTPEEQKKLDEFLDENLKKGYI</sequence>
<feature type="region of interest" description="Disordered" evidence="1">
    <location>
        <begin position="1"/>
        <end position="33"/>
    </location>
</feature>
<proteinExistence type="predicted"/>
<dbReference type="AlphaFoldDB" id="A0A9P3PXQ3"/>
<gene>
    <name evidence="2" type="ORF">LshimejAT787_1501390</name>
</gene>
<accession>A0A9P3PXQ3</accession>
<protein>
    <submittedName>
        <fullName evidence="2">Transposition, RNA-mediated</fullName>
    </submittedName>
</protein>
<dbReference type="OrthoDB" id="3060595at2759"/>
<dbReference type="Gene3D" id="3.10.10.10">
    <property type="entry name" value="HIV Type 1 Reverse Transcriptase, subunit A, domain 1"/>
    <property type="match status" value="1"/>
</dbReference>
<dbReference type="InterPro" id="IPR043502">
    <property type="entry name" value="DNA/RNA_pol_sf"/>
</dbReference>
<dbReference type="EMBL" id="BRPK01000015">
    <property type="protein sequence ID" value="GLB43955.1"/>
    <property type="molecule type" value="Genomic_DNA"/>
</dbReference>
<keyword evidence="3" id="KW-1185">Reference proteome</keyword>
<comment type="caution">
    <text evidence="2">The sequence shown here is derived from an EMBL/GenBank/DDBJ whole genome shotgun (WGS) entry which is preliminary data.</text>
</comment>
<evidence type="ECO:0000256" key="1">
    <source>
        <dbReference type="SAM" id="MobiDB-lite"/>
    </source>
</evidence>
<organism evidence="2 3">
    <name type="scientific">Lyophyllum shimeji</name>
    <name type="common">Hon-shimeji</name>
    <name type="synonym">Tricholoma shimeji</name>
    <dbReference type="NCBI Taxonomy" id="47721"/>
    <lineage>
        <taxon>Eukaryota</taxon>
        <taxon>Fungi</taxon>
        <taxon>Dikarya</taxon>
        <taxon>Basidiomycota</taxon>
        <taxon>Agaricomycotina</taxon>
        <taxon>Agaricomycetes</taxon>
        <taxon>Agaricomycetidae</taxon>
        <taxon>Agaricales</taxon>
        <taxon>Tricholomatineae</taxon>
        <taxon>Lyophyllaceae</taxon>
        <taxon>Lyophyllum</taxon>
    </lineage>
</organism>
<reference evidence="2" key="1">
    <citation type="submission" date="2022-07" db="EMBL/GenBank/DDBJ databases">
        <title>The genome of Lyophyllum shimeji provides insight into the initial evolution of ectomycorrhizal fungal genome.</title>
        <authorList>
            <person name="Kobayashi Y."/>
            <person name="Shibata T."/>
            <person name="Hirakawa H."/>
            <person name="Shigenobu S."/>
            <person name="Nishiyama T."/>
            <person name="Yamada A."/>
            <person name="Hasebe M."/>
            <person name="Kawaguchi M."/>
        </authorList>
    </citation>
    <scope>NUCLEOTIDE SEQUENCE</scope>
    <source>
        <strain evidence="2">AT787</strain>
    </source>
</reference>